<dbReference type="PANTHER" id="PTHR35841">
    <property type="entry name" value="PHOSPHONATES-BINDING PERIPLASMIC PROTEIN"/>
    <property type="match status" value="1"/>
</dbReference>
<gene>
    <name evidence="4" type="primary">phnD</name>
    <name evidence="4" type="ORF">NFG58_18945</name>
</gene>
<dbReference type="Gene3D" id="3.40.190.10">
    <property type="entry name" value="Periplasmic binding protein-like II"/>
    <property type="match status" value="2"/>
</dbReference>
<evidence type="ECO:0000313" key="4">
    <source>
        <dbReference type="EMBL" id="XBO70659.1"/>
    </source>
</evidence>
<organism evidence="4">
    <name type="scientific">Halomonas sp. RT37</name>
    <dbReference type="NCBI Taxonomy" id="2950872"/>
    <lineage>
        <taxon>Bacteria</taxon>
        <taxon>Pseudomonadati</taxon>
        <taxon>Pseudomonadota</taxon>
        <taxon>Gammaproteobacteria</taxon>
        <taxon>Oceanospirillales</taxon>
        <taxon>Halomonadaceae</taxon>
        <taxon>Halomonas</taxon>
    </lineage>
</organism>
<dbReference type="PANTHER" id="PTHR35841:SF1">
    <property type="entry name" value="PHOSPHONATES-BINDING PERIPLASMIC PROTEIN"/>
    <property type="match status" value="1"/>
</dbReference>
<dbReference type="InterPro" id="IPR005770">
    <property type="entry name" value="PhnD"/>
</dbReference>
<comment type="similarity">
    <text evidence="1">Belongs to the phosphate/phosphite/phosphonate binding protein family.</text>
</comment>
<proteinExistence type="inferred from homology"/>
<evidence type="ECO:0000256" key="3">
    <source>
        <dbReference type="SAM" id="SignalP"/>
    </source>
</evidence>
<feature type="chain" id="PRO_5043918972" evidence="3">
    <location>
        <begin position="29"/>
        <end position="343"/>
    </location>
</feature>
<feature type="signal peptide" evidence="3">
    <location>
        <begin position="1"/>
        <end position="28"/>
    </location>
</feature>
<evidence type="ECO:0000256" key="1">
    <source>
        <dbReference type="ARBA" id="ARBA00007162"/>
    </source>
</evidence>
<reference evidence="4" key="1">
    <citation type="submission" date="2022-06" db="EMBL/GenBank/DDBJ databases">
        <title>A novel DMS-producing enzyme.</title>
        <authorList>
            <person name="Zhang Y."/>
        </authorList>
    </citation>
    <scope>NUCLEOTIDE SEQUENCE</scope>
    <source>
        <strain evidence="4">RT37</strain>
    </source>
</reference>
<dbReference type="NCBIfam" id="TIGR01098">
    <property type="entry name" value="3A0109s03R"/>
    <property type="match status" value="1"/>
</dbReference>
<dbReference type="GO" id="GO:0043190">
    <property type="term" value="C:ATP-binding cassette (ABC) transporter complex"/>
    <property type="evidence" value="ECO:0007669"/>
    <property type="project" value="InterPro"/>
</dbReference>
<protein>
    <submittedName>
        <fullName evidence="4">Phosphonate ABC transporter substrate-binding protein</fullName>
    </submittedName>
</protein>
<dbReference type="GO" id="GO:0055085">
    <property type="term" value="P:transmembrane transport"/>
    <property type="evidence" value="ECO:0007669"/>
    <property type="project" value="InterPro"/>
</dbReference>
<name>A0AAU7KGY2_9GAMM</name>
<dbReference type="SUPFAM" id="SSF53850">
    <property type="entry name" value="Periplasmic binding protein-like II"/>
    <property type="match status" value="1"/>
</dbReference>
<dbReference type="RefSeq" id="WP_045994225.1">
    <property type="nucleotide sequence ID" value="NZ_CP098827.1"/>
</dbReference>
<keyword evidence="2 3" id="KW-0732">Signal</keyword>
<dbReference type="Pfam" id="PF12974">
    <property type="entry name" value="Phosphonate-bd"/>
    <property type="match status" value="1"/>
</dbReference>
<dbReference type="NCBIfam" id="TIGR03431">
    <property type="entry name" value="PhnD"/>
    <property type="match status" value="1"/>
</dbReference>
<dbReference type="InterPro" id="IPR017797">
    <property type="entry name" value="Phosphnate-bd"/>
</dbReference>
<dbReference type="GO" id="GO:0015716">
    <property type="term" value="P:organic phosphonate transport"/>
    <property type="evidence" value="ECO:0007669"/>
    <property type="project" value="InterPro"/>
</dbReference>
<dbReference type="Gene3D" id="1.20.58.90">
    <property type="match status" value="1"/>
</dbReference>
<sequence>MSLASFRRLSLPLIAGIGLAASAQLAAAETETLKFGIISTEASQNLAPLWDPFLADMSEQIGMEVEPFFATDYAAVIQAMRFDQIDLAWYGNKSAMEAVDRADGEIFAQTVAANGAPGYWSLMITHKDSDIESVDDVLANASELVFGNGDPNSTSGYLVPGYYVFAKNGVDASSAFKRTLNSSHETNALAVANQQVDVATFNTEGMERLEVTAPDKAEQLRVIWKSPLIPSDPLVWRGDLDDATKEKLREFFLNYGDDAEEQQILEPLQWSGFDASDNDQLLPIRQLALFKERSEVAKDESLDEGDREARLAEIDSQLDDLDARMKEVQAAEAMPEDAATNAG</sequence>
<accession>A0AAU7KGY2</accession>
<dbReference type="EMBL" id="CP098827">
    <property type="protein sequence ID" value="XBO70659.1"/>
    <property type="molecule type" value="Genomic_DNA"/>
</dbReference>
<dbReference type="AlphaFoldDB" id="A0AAU7KGY2"/>
<dbReference type="CDD" id="cd13575">
    <property type="entry name" value="PBP2_PnhD"/>
    <property type="match status" value="1"/>
</dbReference>
<evidence type="ECO:0000256" key="2">
    <source>
        <dbReference type="ARBA" id="ARBA00022729"/>
    </source>
</evidence>